<gene>
    <name evidence="1" type="ORF">E2C01_099296</name>
</gene>
<dbReference type="AlphaFoldDB" id="A0A5B7KAG4"/>
<comment type="caution">
    <text evidence="1">The sequence shown here is derived from an EMBL/GenBank/DDBJ whole genome shotgun (WGS) entry which is preliminary data.</text>
</comment>
<evidence type="ECO:0000313" key="2">
    <source>
        <dbReference type="Proteomes" id="UP000324222"/>
    </source>
</evidence>
<proteinExistence type="predicted"/>
<keyword evidence="2" id="KW-1185">Reference proteome</keyword>
<name>A0A5B7KAG4_PORTR</name>
<evidence type="ECO:0000313" key="1">
    <source>
        <dbReference type="EMBL" id="MPD03654.1"/>
    </source>
</evidence>
<protein>
    <submittedName>
        <fullName evidence="1">Uncharacterized protein</fullName>
    </submittedName>
</protein>
<reference evidence="1 2" key="1">
    <citation type="submission" date="2019-05" db="EMBL/GenBank/DDBJ databases">
        <title>Another draft genome of Portunus trituberculatus and its Hox gene families provides insights of decapod evolution.</title>
        <authorList>
            <person name="Jeong J.-H."/>
            <person name="Song I."/>
            <person name="Kim S."/>
            <person name="Choi T."/>
            <person name="Kim D."/>
            <person name="Ryu S."/>
            <person name="Kim W."/>
        </authorList>
    </citation>
    <scope>NUCLEOTIDE SEQUENCE [LARGE SCALE GENOMIC DNA]</scope>
    <source>
        <tissue evidence="1">Muscle</tissue>
    </source>
</reference>
<dbReference type="EMBL" id="VSRR010137158">
    <property type="protein sequence ID" value="MPD03654.1"/>
    <property type="molecule type" value="Genomic_DNA"/>
</dbReference>
<sequence length="133" mass="15850">MQLRLRKINNTPNLNKIQQNIAPKLSKTFPYYLTRSYTNSHASRNSLFLRCELRKISRWLLVCGWQQNGWERPTKGHERDAKSKYRLLTKKACRLKPWKFQIFTDSTKYCQTKDSHPLPCSYSRLRQEPVTCA</sequence>
<dbReference type="Proteomes" id="UP000324222">
    <property type="component" value="Unassembled WGS sequence"/>
</dbReference>
<accession>A0A5B7KAG4</accession>
<organism evidence="1 2">
    <name type="scientific">Portunus trituberculatus</name>
    <name type="common">Swimming crab</name>
    <name type="synonym">Neptunus trituberculatus</name>
    <dbReference type="NCBI Taxonomy" id="210409"/>
    <lineage>
        <taxon>Eukaryota</taxon>
        <taxon>Metazoa</taxon>
        <taxon>Ecdysozoa</taxon>
        <taxon>Arthropoda</taxon>
        <taxon>Crustacea</taxon>
        <taxon>Multicrustacea</taxon>
        <taxon>Malacostraca</taxon>
        <taxon>Eumalacostraca</taxon>
        <taxon>Eucarida</taxon>
        <taxon>Decapoda</taxon>
        <taxon>Pleocyemata</taxon>
        <taxon>Brachyura</taxon>
        <taxon>Eubrachyura</taxon>
        <taxon>Portunoidea</taxon>
        <taxon>Portunidae</taxon>
        <taxon>Portuninae</taxon>
        <taxon>Portunus</taxon>
    </lineage>
</organism>